<sequence length="92" mass="10117">MRLVTNRDGGKYRTKLQSICKQQSRARHGFDAGDSLIVLCRPKRYLWPASSRAVRAHLHLVGLIGVCLLPGSSLTPVSVGLPSYPYLNDLGI</sequence>
<name>A0AAD9M048_9PEZI</name>
<comment type="caution">
    <text evidence="1">The sequence shown here is derived from an EMBL/GenBank/DDBJ whole genome shotgun (WGS) entry which is preliminary data.</text>
</comment>
<dbReference type="AlphaFoldDB" id="A0AAD9M048"/>
<gene>
    <name evidence="1" type="ORF">LX32DRAFT_446953</name>
</gene>
<evidence type="ECO:0000313" key="2">
    <source>
        <dbReference type="Proteomes" id="UP001232148"/>
    </source>
</evidence>
<dbReference type="Proteomes" id="UP001232148">
    <property type="component" value="Unassembled WGS sequence"/>
</dbReference>
<accession>A0AAD9M048</accession>
<evidence type="ECO:0000313" key="1">
    <source>
        <dbReference type="EMBL" id="KAK2027267.1"/>
    </source>
</evidence>
<proteinExistence type="predicted"/>
<reference evidence="1" key="1">
    <citation type="submission" date="2021-06" db="EMBL/GenBank/DDBJ databases">
        <title>Comparative genomics, transcriptomics and evolutionary studies reveal genomic signatures of adaptation to plant cell wall in hemibiotrophic fungi.</title>
        <authorList>
            <consortium name="DOE Joint Genome Institute"/>
            <person name="Baroncelli R."/>
            <person name="Diaz J.F."/>
            <person name="Benocci T."/>
            <person name="Peng M."/>
            <person name="Battaglia E."/>
            <person name="Haridas S."/>
            <person name="Andreopoulos W."/>
            <person name="Labutti K."/>
            <person name="Pangilinan J."/>
            <person name="Floch G.L."/>
            <person name="Makela M.R."/>
            <person name="Henrissat B."/>
            <person name="Grigoriev I.V."/>
            <person name="Crouch J.A."/>
            <person name="De Vries R.P."/>
            <person name="Sukno S.A."/>
            <person name="Thon M.R."/>
        </authorList>
    </citation>
    <scope>NUCLEOTIDE SEQUENCE</scope>
    <source>
        <strain evidence="1">MAFF235873</strain>
    </source>
</reference>
<organism evidence="1 2">
    <name type="scientific">Colletotrichum zoysiae</name>
    <dbReference type="NCBI Taxonomy" id="1216348"/>
    <lineage>
        <taxon>Eukaryota</taxon>
        <taxon>Fungi</taxon>
        <taxon>Dikarya</taxon>
        <taxon>Ascomycota</taxon>
        <taxon>Pezizomycotina</taxon>
        <taxon>Sordariomycetes</taxon>
        <taxon>Hypocreomycetidae</taxon>
        <taxon>Glomerellales</taxon>
        <taxon>Glomerellaceae</taxon>
        <taxon>Colletotrichum</taxon>
        <taxon>Colletotrichum graminicola species complex</taxon>
    </lineage>
</organism>
<dbReference type="EMBL" id="MU842898">
    <property type="protein sequence ID" value="KAK2027267.1"/>
    <property type="molecule type" value="Genomic_DNA"/>
</dbReference>
<protein>
    <submittedName>
        <fullName evidence="1">Uncharacterized protein</fullName>
    </submittedName>
</protein>
<keyword evidence="2" id="KW-1185">Reference proteome</keyword>